<reference evidence="2 3" key="1">
    <citation type="journal article" date="2016" name="Mol. Biol. Evol.">
        <title>Comparative Genomics of Early-Diverging Mushroom-Forming Fungi Provides Insights into the Origins of Lignocellulose Decay Capabilities.</title>
        <authorList>
            <person name="Nagy L.G."/>
            <person name="Riley R."/>
            <person name="Tritt A."/>
            <person name="Adam C."/>
            <person name="Daum C."/>
            <person name="Floudas D."/>
            <person name="Sun H."/>
            <person name="Yadav J.S."/>
            <person name="Pangilinan J."/>
            <person name="Larsson K.H."/>
            <person name="Matsuura K."/>
            <person name="Barry K."/>
            <person name="Labutti K."/>
            <person name="Kuo R."/>
            <person name="Ohm R.A."/>
            <person name="Bhattacharya S.S."/>
            <person name="Shirouzu T."/>
            <person name="Yoshinaga Y."/>
            <person name="Martin F.M."/>
            <person name="Grigoriev I.V."/>
            <person name="Hibbett D.S."/>
        </authorList>
    </citation>
    <scope>NUCLEOTIDE SEQUENCE [LARGE SCALE GENOMIC DNA]</scope>
    <source>
        <strain evidence="2 3">HHB14362 ss-1</strain>
    </source>
</reference>
<name>A0A165RF45_9AGAM</name>
<accession>A0A165RF45</accession>
<protein>
    <recommendedName>
        <fullName evidence="1">Aminoglycoside phosphotransferase domain-containing protein</fullName>
    </recommendedName>
</protein>
<dbReference type="InterPro" id="IPR002575">
    <property type="entry name" value="Aminoglycoside_PTrfase"/>
</dbReference>
<evidence type="ECO:0000259" key="1">
    <source>
        <dbReference type="Pfam" id="PF01636"/>
    </source>
</evidence>
<dbReference type="AlphaFoldDB" id="A0A165RF45"/>
<dbReference type="Gene3D" id="3.30.200.20">
    <property type="entry name" value="Phosphorylase Kinase, domain 1"/>
    <property type="match status" value="1"/>
</dbReference>
<dbReference type="SUPFAM" id="SSF56112">
    <property type="entry name" value="Protein kinase-like (PK-like)"/>
    <property type="match status" value="1"/>
</dbReference>
<dbReference type="InterPro" id="IPR051678">
    <property type="entry name" value="AGP_Transferase"/>
</dbReference>
<dbReference type="Gene3D" id="3.90.1200.10">
    <property type="match status" value="1"/>
</dbReference>
<evidence type="ECO:0000313" key="3">
    <source>
        <dbReference type="Proteomes" id="UP000076761"/>
    </source>
</evidence>
<dbReference type="OrthoDB" id="10003767at2759"/>
<dbReference type="PANTHER" id="PTHR21310">
    <property type="entry name" value="AMINOGLYCOSIDE PHOSPHOTRANSFERASE-RELATED-RELATED"/>
    <property type="match status" value="1"/>
</dbReference>
<evidence type="ECO:0000313" key="2">
    <source>
        <dbReference type="EMBL" id="KZT23724.1"/>
    </source>
</evidence>
<dbReference type="EMBL" id="KV425583">
    <property type="protein sequence ID" value="KZT23724.1"/>
    <property type="molecule type" value="Genomic_DNA"/>
</dbReference>
<proteinExistence type="predicted"/>
<dbReference type="Pfam" id="PF01636">
    <property type="entry name" value="APH"/>
    <property type="match status" value="1"/>
</dbReference>
<organism evidence="2 3">
    <name type="scientific">Neolentinus lepideus HHB14362 ss-1</name>
    <dbReference type="NCBI Taxonomy" id="1314782"/>
    <lineage>
        <taxon>Eukaryota</taxon>
        <taxon>Fungi</taxon>
        <taxon>Dikarya</taxon>
        <taxon>Basidiomycota</taxon>
        <taxon>Agaricomycotina</taxon>
        <taxon>Agaricomycetes</taxon>
        <taxon>Gloeophyllales</taxon>
        <taxon>Gloeophyllaceae</taxon>
        <taxon>Neolentinus</taxon>
    </lineage>
</organism>
<sequence>MPDEESSQMNVILDKLGAHFSDPCITPVMALDRGSHHRTYVVSFTSGVTRVIRISDPHFRQFGSGIVPPSKMRSEVAVIKYVREHTKIPVPDVLFYDEDKDGSVGAEWMVMEYIEGNRLIDVWRDMSPDQRTAAALSIADVYHELLGLRFDKIGSLYDGDKVGPMTFLPSNNRYDIGPPVHTKCGPFSSIREWLIALASGDLDYETSYKTTPEMEKHREAALRVLCSTPVFDDPSVQDLCAISLDHVDMTTSNILVDSQDPTRIVGVIDWEGARTVPLFAIQPRWYAHLGSFGIASSEEVRLSQVYTRQAIRERVPVWYAATEYQGRALREMLNLARCSTWDPANAQFDMGDRYMRGLK</sequence>
<keyword evidence="3" id="KW-1185">Reference proteome</keyword>
<gene>
    <name evidence="2" type="ORF">NEOLEDRAFT_1179937</name>
</gene>
<dbReference type="InParanoid" id="A0A165RF45"/>
<dbReference type="InterPro" id="IPR011009">
    <property type="entry name" value="Kinase-like_dom_sf"/>
</dbReference>
<dbReference type="Proteomes" id="UP000076761">
    <property type="component" value="Unassembled WGS sequence"/>
</dbReference>
<feature type="domain" description="Aminoglycoside phosphotransferase" evidence="1">
    <location>
        <begin position="31"/>
        <end position="275"/>
    </location>
</feature>
<dbReference type="PANTHER" id="PTHR21310:SF13">
    <property type="entry name" value="AMINOGLYCOSIDE PHOSPHOTRANSFERASE DOMAIN-CONTAINING PROTEIN"/>
    <property type="match status" value="1"/>
</dbReference>